<proteinExistence type="predicted"/>
<gene>
    <name evidence="1" type="ORF">GCM10010994_60710</name>
</gene>
<protein>
    <recommendedName>
        <fullName evidence="3">N-acetylmuramoyl-L-alanine amidase domain-containing protein</fullName>
    </recommendedName>
</protein>
<organism evidence="1 2">
    <name type="scientific">Chelatococcus reniformis</name>
    <dbReference type="NCBI Taxonomy" id="1494448"/>
    <lineage>
        <taxon>Bacteria</taxon>
        <taxon>Pseudomonadati</taxon>
        <taxon>Pseudomonadota</taxon>
        <taxon>Alphaproteobacteria</taxon>
        <taxon>Hyphomicrobiales</taxon>
        <taxon>Chelatococcaceae</taxon>
        <taxon>Chelatococcus</taxon>
    </lineage>
</organism>
<evidence type="ECO:0000313" key="1">
    <source>
        <dbReference type="EMBL" id="GGC94851.1"/>
    </source>
</evidence>
<dbReference type="AlphaFoldDB" id="A0A916UZ33"/>
<dbReference type="InterPro" id="IPR036505">
    <property type="entry name" value="Amidase/PGRP_sf"/>
</dbReference>
<comment type="caution">
    <text evidence="1">The sequence shown here is derived from an EMBL/GenBank/DDBJ whole genome shotgun (WGS) entry which is preliminary data.</text>
</comment>
<reference evidence="1" key="1">
    <citation type="journal article" date="2014" name="Int. J. Syst. Evol. Microbiol.">
        <title>Complete genome sequence of Corynebacterium casei LMG S-19264T (=DSM 44701T), isolated from a smear-ripened cheese.</title>
        <authorList>
            <consortium name="US DOE Joint Genome Institute (JGI-PGF)"/>
            <person name="Walter F."/>
            <person name="Albersmeier A."/>
            <person name="Kalinowski J."/>
            <person name="Ruckert C."/>
        </authorList>
    </citation>
    <scope>NUCLEOTIDE SEQUENCE</scope>
    <source>
        <strain evidence="1">CGMCC 1.12919</strain>
    </source>
</reference>
<dbReference type="EMBL" id="BMGG01000020">
    <property type="protein sequence ID" value="GGC94851.1"/>
    <property type="molecule type" value="Genomic_DNA"/>
</dbReference>
<evidence type="ECO:0008006" key="3">
    <source>
        <dbReference type="Google" id="ProtNLM"/>
    </source>
</evidence>
<dbReference type="SUPFAM" id="SSF55846">
    <property type="entry name" value="N-acetylmuramoyl-L-alanine amidase-like"/>
    <property type="match status" value="1"/>
</dbReference>
<dbReference type="Proteomes" id="UP000637002">
    <property type="component" value="Unassembled WGS sequence"/>
</dbReference>
<keyword evidence="2" id="KW-1185">Reference proteome</keyword>
<accession>A0A916UZ33</accession>
<reference evidence="1" key="2">
    <citation type="submission" date="2020-09" db="EMBL/GenBank/DDBJ databases">
        <authorList>
            <person name="Sun Q."/>
            <person name="Zhou Y."/>
        </authorList>
    </citation>
    <scope>NUCLEOTIDE SEQUENCE</scope>
    <source>
        <strain evidence="1">CGMCC 1.12919</strain>
    </source>
</reference>
<dbReference type="GO" id="GO:0008745">
    <property type="term" value="F:N-acetylmuramoyl-L-alanine amidase activity"/>
    <property type="evidence" value="ECO:0007669"/>
    <property type="project" value="InterPro"/>
</dbReference>
<name>A0A916UZ33_9HYPH</name>
<dbReference type="Gene3D" id="3.40.80.10">
    <property type="entry name" value="Peptidoglycan recognition protein-like"/>
    <property type="match status" value="1"/>
</dbReference>
<dbReference type="GO" id="GO:0009253">
    <property type="term" value="P:peptidoglycan catabolic process"/>
    <property type="evidence" value="ECO:0007669"/>
    <property type="project" value="InterPro"/>
</dbReference>
<evidence type="ECO:0000313" key="2">
    <source>
        <dbReference type="Proteomes" id="UP000637002"/>
    </source>
</evidence>
<sequence>MRALAEPAPQPSPSAQVVLASWMPTAKMLRIILHWSAGTNKASGLDKSHDHILIESDGNLVRGVPSIDKNDPSGTKSGYAAHTLNCNTGSIGASLCGMSGAVESPFSRDLRDPTWREEAREVGALAQPGDAPLDRADAGVPVSLAIAVALRKALRALLAEAGPGQAADLQLHQPLGGKADHLAQRSASGLFSGSPRRFIISSVIGRLSGQEWISQPNPTGDRR</sequence>